<dbReference type="KEGG" id="ngr:NAEGRDRAFT_49355"/>
<dbReference type="Proteomes" id="UP000006671">
    <property type="component" value="Unassembled WGS sequence"/>
</dbReference>
<dbReference type="GeneID" id="8847995"/>
<accession>D2VGJ0</accession>
<feature type="compositionally biased region" description="Basic and acidic residues" evidence="1">
    <location>
        <begin position="16"/>
        <end position="25"/>
    </location>
</feature>
<dbReference type="OrthoDB" id="10262264at2759"/>
<evidence type="ECO:0000256" key="2">
    <source>
        <dbReference type="SAM" id="Phobius"/>
    </source>
</evidence>
<feature type="transmembrane region" description="Helical" evidence="2">
    <location>
        <begin position="558"/>
        <end position="576"/>
    </location>
</feature>
<keyword evidence="2" id="KW-1133">Transmembrane helix</keyword>
<feature type="transmembrane region" description="Helical" evidence="2">
    <location>
        <begin position="454"/>
        <end position="478"/>
    </location>
</feature>
<feature type="transmembrane region" description="Helical" evidence="2">
    <location>
        <begin position="596"/>
        <end position="613"/>
    </location>
</feature>
<feature type="transmembrane region" description="Helical" evidence="2">
    <location>
        <begin position="147"/>
        <end position="169"/>
    </location>
</feature>
<feature type="transmembrane region" description="Helical" evidence="2">
    <location>
        <begin position="686"/>
        <end position="703"/>
    </location>
</feature>
<keyword evidence="2" id="KW-0472">Membrane</keyword>
<dbReference type="InParanoid" id="D2VGJ0"/>
<dbReference type="VEuPathDB" id="AmoebaDB:NAEGRDRAFT_49355"/>
<protein>
    <submittedName>
        <fullName evidence="3">Predicted protein</fullName>
    </submittedName>
</protein>
<sequence length="726" mass="82232">MTKGFKSTNKFPADSEGNHHQQQEEHLLDQQASISNMMVKQHEYHVYQQQEFEKTVFNKPTLTIVEEEKTSLLENQQQDGRENLEFDKEDTLSTFLLNKKKQEVSDLIDLGISHDERLHIEVSKLKQLIEWFLKATKEETFVGSHKILSIIGTISSIVGLFSIFENYNLSESAMYHLTSNAAIYTAVPAGSATIYLLLEDLFQSLKDVNHVEDLPQLEILSILVKSHACLCLFLLMIDDIALHKKTIFGVDLKQFGLIENIEIIKAAFYFTSSIAMFSKIESINPHIIELFLENGTKIIPGLALMTLSLRSYGYYFNEPVLYNILSTMYYYLLLINGVASVVAGFGFLTMDSERFFELLPLVGKSLTSDHPLIANTYQTIVSAVITLFGIQSIQKHCNMEERTFESVLSYVSSTKFGAFLISLGLMYYGKRALQYSYTGLPIHDMNHSNLMDEFINICINSVGLLSISGGISLFGNVFDIEPFKNMLESSSSLVGALALTFSGFAITKHEVSIYRESEIIGLPSYKDTLFAISASLFALKGVSIIFEKISTRKIANTIYRMGYNILVSSSCFYFGFKLCYDFWFPNIEALSLKASFDPMINLGMITIGSAFLFSSGGKLIGDMFDCRHIQLKLNQKPLSWSEKMKYYLKNGLKFVHQTTCNAINTIFHWGYYDVIKKILYRSSSKPFLTLSTLGLTIGLFSYINKLQFQQLQLQTQIHNLSKVSKV</sequence>
<proteinExistence type="predicted"/>
<feature type="compositionally biased region" description="Polar residues" evidence="1">
    <location>
        <begin position="1"/>
        <end position="10"/>
    </location>
</feature>
<dbReference type="RefSeq" id="XP_002676716.1">
    <property type="nucleotide sequence ID" value="XM_002676670.1"/>
</dbReference>
<evidence type="ECO:0000313" key="3">
    <source>
        <dbReference type="EMBL" id="EFC43972.1"/>
    </source>
</evidence>
<keyword evidence="4" id="KW-1185">Reference proteome</keyword>
<keyword evidence="2" id="KW-0812">Transmembrane</keyword>
<feature type="transmembrane region" description="Helical" evidence="2">
    <location>
        <begin position="181"/>
        <end position="198"/>
    </location>
</feature>
<feature type="transmembrane region" description="Helical" evidence="2">
    <location>
        <begin position="407"/>
        <end position="428"/>
    </location>
</feature>
<reference evidence="3 4" key="1">
    <citation type="journal article" date="2010" name="Cell">
        <title>The genome of Naegleria gruberi illuminates early eukaryotic versatility.</title>
        <authorList>
            <person name="Fritz-Laylin L.K."/>
            <person name="Prochnik S.E."/>
            <person name="Ginger M.L."/>
            <person name="Dacks J.B."/>
            <person name="Carpenter M.L."/>
            <person name="Field M.C."/>
            <person name="Kuo A."/>
            <person name="Paredez A."/>
            <person name="Chapman J."/>
            <person name="Pham J."/>
            <person name="Shu S."/>
            <person name="Neupane R."/>
            <person name="Cipriano M."/>
            <person name="Mancuso J."/>
            <person name="Tu H."/>
            <person name="Salamov A."/>
            <person name="Lindquist E."/>
            <person name="Shapiro H."/>
            <person name="Lucas S."/>
            <person name="Grigoriev I.V."/>
            <person name="Cande W.Z."/>
            <person name="Fulton C."/>
            <person name="Rokhsar D.S."/>
            <person name="Dawson S.C."/>
        </authorList>
    </citation>
    <scope>NUCLEOTIDE SEQUENCE [LARGE SCALE GENOMIC DNA]</scope>
    <source>
        <strain evidence="3 4">NEG-M</strain>
    </source>
</reference>
<feature type="region of interest" description="Disordered" evidence="1">
    <location>
        <begin position="1"/>
        <end position="25"/>
    </location>
</feature>
<dbReference type="AlphaFoldDB" id="D2VGJ0"/>
<feature type="transmembrane region" description="Helical" evidence="2">
    <location>
        <begin position="328"/>
        <end position="348"/>
    </location>
</feature>
<evidence type="ECO:0000256" key="1">
    <source>
        <dbReference type="SAM" id="MobiDB-lite"/>
    </source>
</evidence>
<dbReference type="EMBL" id="GG738870">
    <property type="protein sequence ID" value="EFC43972.1"/>
    <property type="molecule type" value="Genomic_DNA"/>
</dbReference>
<dbReference type="OMA" id="HQTTCNA"/>
<evidence type="ECO:0000313" key="4">
    <source>
        <dbReference type="Proteomes" id="UP000006671"/>
    </source>
</evidence>
<organism evidence="4">
    <name type="scientific">Naegleria gruberi</name>
    <name type="common">Amoeba</name>
    <dbReference type="NCBI Taxonomy" id="5762"/>
    <lineage>
        <taxon>Eukaryota</taxon>
        <taxon>Discoba</taxon>
        <taxon>Heterolobosea</taxon>
        <taxon>Tetramitia</taxon>
        <taxon>Eutetramitia</taxon>
        <taxon>Vahlkampfiidae</taxon>
        <taxon>Naegleria</taxon>
    </lineage>
</organism>
<name>D2VGJ0_NAEGR</name>
<gene>
    <name evidence="3" type="ORF">NAEGRDRAFT_49355</name>
</gene>